<name>A0A183B151_9TREM</name>
<accession>A0A183B151</accession>
<dbReference type="AlphaFoldDB" id="A0A183B151"/>
<evidence type="ECO:0000313" key="1">
    <source>
        <dbReference type="EMBL" id="VDP90208.1"/>
    </source>
</evidence>
<reference evidence="1 2" key="2">
    <citation type="submission" date="2018-11" db="EMBL/GenBank/DDBJ databases">
        <authorList>
            <consortium name="Pathogen Informatics"/>
        </authorList>
    </citation>
    <scope>NUCLEOTIDE SEQUENCE [LARGE SCALE GENOMIC DNA]</scope>
    <source>
        <strain evidence="1 2">Egypt</strain>
    </source>
</reference>
<dbReference type="Proteomes" id="UP000272942">
    <property type="component" value="Unassembled WGS sequence"/>
</dbReference>
<proteinExistence type="predicted"/>
<organism evidence="3">
    <name type="scientific">Echinostoma caproni</name>
    <dbReference type="NCBI Taxonomy" id="27848"/>
    <lineage>
        <taxon>Eukaryota</taxon>
        <taxon>Metazoa</taxon>
        <taxon>Spiralia</taxon>
        <taxon>Lophotrochozoa</taxon>
        <taxon>Platyhelminthes</taxon>
        <taxon>Trematoda</taxon>
        <taxon>Digenea</taxon>
        <taxon>Plagiorchiida</taxon>
        <taxon>Echinostomata</taxon>
        <taxon>Echinostomatoidea</taxon>
        <taxon>Echinostomatidae</taxon>
        <taxon>Echinostoma</taxon>
    </lineage>
</organism>
<dbReference type="WBParaSite" id="ECPE_0001297401-mRNA-1">
    <property type="protein sequence ID" value="ECPE_0001297401-mRNA-1"/>
    <property type="gene ID" value="ECPE_0001297401"/>
</dbReference>
<evidence type="ECO:0000313" key="3">
    <source>
        <dbReference type="WBParaSite" id="ECPE_0001297401-mRNA-1"/>
    </source>
</evidence>
<keyword evidence="2" id="KW-1185">Reference proteome</keyword>
<evidence type="ECO:0000313" key="2">
    <source>
        <dbReference type="Proteomes" id="UP000272942"/>
    </source>
</evidence>
<reference evidence="3" key="1">
    <citation type="submission" date="2016-06" db="UniProtKB">
        <authorList>
            <consortium name="WormBaseParasite"/>
        </authorList>
    </citation>
    <scope>IDENTIFICATION</scope>
</reference>
<dbReference type="EMBL" id="UZAN01053937">
    <property type="protein sequence ID" value="VDP90208.1"/>
    <property type="molecule type" value="Genomic_DNA"/>
</dbReference>
<gene>
    <name evidence="1" type="ORF">ECPE_LOCUS12936</name>
</gene>
<sequence length="94" mass="10438">MADMSLSNSTADSILKGVAEVEGTFVAVCAPSRSFSRILIEVKKNDCDEDDYVTVRAIARQIAIKCELSLEKVSYLLEVLKEFKLDVPQDPRTL</sequence>
<protein>
    <submittedName>
        <fullName evidence="3">Ras-associating domain-containing protein</fullName>
    </submittedName>
</protein>